<dbReference type="InterPro" id="IPR027417">
    <property type="entry name" value="P-loop_NTPase"/>
</dbReference>
<evidence type="ECO:0000259" key="5">
    <source>
        <dbReference type="PROSITE" id="PS50893"/>
    </source>
</evidence>
<proteinExistence type="predicted"/>
<organism evidence="6 7">
    <name type="scientific">Herbaspirillum robiniae</name>
    <dbReference type="NCBI Taxonomy" id="2014887"/>
    <lineage>
        <taxon>Bacteria</taxon>
        <taxon>Pseudomonadati</taxon>
        <taxon>Pseudomonadota</taxon>
        <taxon>Betaproteobacteria</taxon>
        <taxon>Burkholderiales</taxon>
        <taxon>Oxalobacteraceae</taxon>
        <taxon>Herbaspirillum</taxon>
    </lineage>
</organism>
<evidence type="ECO:0000256" key="2">
    <source>
        <dbReference type="ARBA" id="ARBA00022475"/>
    </source>
</evidence>
<sequence length="246" mass="26986">MSALLQTRGLQLAFGGVVVADSIDFALEQGERLAVIGQNGAGKTTFINICTGFIRPTGGSVHFDGKEITRMAPRAIVQRGIGRSFQLPQLFLEHTVRDCIRLAAAGRTGVLRMWTPLSRVLPESEIERILELVGLRQRADDPCSLLPEGQRKLLDIAMALVLQPKLLIMDEPTSGVSTEEKHGLMAIIMRVLDEQKITSIFVEHDVDIVTRYATRVAAWISGRIAADGKPQDVLGNPDIRRNVIGE</sequence>
<dbReference type="SMART" id="SM00382">
    <property type="entry name" value="AAA"/>
    <property type="match status" value="1"/>
</dbReference>
<dbReference type="CDD" id="cd03219">
    <property type="entry name" value="ABC_Mj1267_LivG_branched"/>
    <property type="match status" value="1"/>
</dbReference>
<dbReference type="PANTHER" id="PTHR45772:SF9">
    <property type="entry name" value="CONSERVED COMPONENT OF ABC TRANSPORTER FOR NATURAL AMINO ACIDS"/>
    <property type="match status" value="1"/>
</dbReference>
<accession>A0A2D0B5V5</accession>
<dbReference type="PROSITE" id="PS50893">
    <property type="entry name" value="ABC_TRANSPORTER_2"/>
    <property type="match status" value="1"/>
</dbReference>
<evidence type="ECO:0000256" key="3">
    <source>
        <dbReference type="ARBA" id="ARBA00022741"/>
    </source>
</evidence>
<dbReference type="InterPro" id="IPR051120">
    <property type="entry name" value="ABC_AA/LPS_Transport"/>
</dbReference>
<dbReference type="AlphaFoldDB" id="A0A2D0B5V5"/>
<protein>
    <submittedName>
        <fullName evidence="6">ABC transporter ATP-binding protein</fullName>
    </submittedName>
</protein>
<dbReference type="Proteomes" id="UP000197596">
    <property type="component" value="Unassembled WGS sequence"/>
</dbReference>
<evidence type="ECO:0000313" key="6">
    <source>
        <dbReference type="EMBL" id="OWY29756.1"/>
    </source>
</evidence>
<dbReference type="PANTHER" id="PTHR45772">
    <property type="entry name" value="CONSERVED COMPONENT OF ABC TRANSPORTER FOR NATURAL AMINO ACIDS-RELATED"/>
    <property type="match status" value="1"/>
</dbReference>
<keyword evidence="2" id="KW-1003">Cell membrane</keyword>
<keyword evidence="1" id="KW-0813">Transport</keyword>
<gene>
    <name evidence="6" type="ORF">CEJ42_07815</name>
</gene>
<evidence type="ECO:0000256" key="4">
    <source>
        <dbReference type="ARBA" id="ARBA00022840"/>
    </source>
</evidence>
<evidence type="ECO:0000256" key="1">
    <source>
        <dbReference type="ARBA" id="ARBA00022448"/>
    </source>
</evidence>
<keyword evidence="3" id="KW-0547">Nucleotide-binding</keyword>
<dbReference type="RefSeq" id="WP_088750542.1">
    <property type="nucleotide sequence ID" value="NZ_CP193789.1"/>
</dbReference>
<keyword evidence="2" id="KW-0472">Membrane</keyword>
<dbReference type="InterPro" id="IPR003439">
    <property type="entry name" value="ABC_transporter-like_ATP-bd"/>
</dbReference>
<dbReference type="Pfam" id="PF00005">
    <property type="entry name" value="ABC_tran"/>
    <property type="match status" value="1"/>
</dbReference>
<dbReference type="GO" id="GO:0016887">
    <property type="term" value="F:ATP hydrolysis activity"/>
    <property type="evidence" value="ECO:0007669"/>
    <property type="project" value="InterPro"/>
</dbReference>
<reference evidence="6 7" key="1">
    <citation type="submission" date="2017-06" db="EMBL/GenBank/DDBJ databases">
        <title>Herbaspirillum phytohormonus sp. nov., isolated from the root nodule of Robinia pseudoacacia in lead-zinc mine.</title>
        <authorList>
            <person name="Fan M."/>
            <person name="Lin Y."/>
        </authorList>
    </citation>
    <scope>NUCLEOTIDE SEQUENCE [LARGE SCALE GENOMIC DNA]</scope>
    <source>
        <strain evidence="6 7">HZ10</strain>
    </source>
</reference>
<feature type="domain" description="ABC transporter" evidence="5">
    <location>
        <begin position="5"/>
        <end position="246"/>
    </location>
</feature>
<dbReference type="Gene3D" id="3.40.50.300">
    <property type="entry name" value="P-loop containing nucleotide triphosphate hydrolases"/>
    <property type="match status" value="1"/>
</dbReference>
<evidence type="ECO:0000313" key="7">
    <source>
        <dbReference type="Proteomes" id="UP000197596"/>
    </source>
</evidence>
<dbReference type="GO" id="GO:0005524">
    <property type="term" value="F:ATP binding"/>
    <property type="evidence" value="ECO:0007669"/>
    <property type="project" value="UniProtKB-KW"/>
</dbReference>
<dbReference type="InterPro" id="IPR003593">
    <property type="entry name" value="AAA+_ATPase"/>
</dbReference>
<dbReference type="SUPFAM" id="SSF52540">
    <property type="entry name" value="P-loop containing nucleoside triphosphate hydrolases"/>
    <property type="match status" value="1"/>
</dbReference>
<dbReference type="EMBL" id="NJGU01000004">
    <property type="protein sequence ID" value="OWY29756.1"/>
    <property type="molecule type" value="Genomic_DNA"/>
</dbReference>
<dbReference type="GO" id="GO:0005886">
    <property type="term" value="C:plasma membrane"/>
    <property type="evidence" value="ECO:0007669"/>
    <property type="project" value="TreeGrafter"/>
</dbReference>
<comment type="caution">
    <text evidence="6">The sequence shown here is derived from an EMBL/GenBank/DDBJ whole genome shotgun (WGS) entry which is preliminary data.</text>
</comment>
<name>A0A2D0B5V5_9BURK</name>
<keyword evidence="4 6" id="KW-0067">ATP-binding</keyword>